<dbReference type="Gene3D" id="1.20.1070.10">
    <property type="entry name" value="Rhodopsin 7-helix transmembrane proteins"/>
    <property type="match status" value="1"/>
</dbReference>
<feature type="domain" description="G-protein coupled receptors family 1 profile" evidence="5">
    <location>
        <begin position="46"/>
        <end position="119"/>
    </location>
</feature>
<keyword evidence="2" id="KW-0812">Transmembrane</keyword>
<dbReference type="Pfam" id="PF00001">
    <property type="entry name" value="7tm_1"/>
    <property type="match status" value="1"/>
</dbReference>
<dbReference type="GO" id="GO:0004930">
    <property type="term" value="F:G protein-coupled receptor activity"/>
    <property type="evidence" value="ECO:0007669"/>
    <property type="project" value="InterPro"/>
</dbReference>
<name>A0A6A4SA68_SCOMX</name>
<evidence type="ECO:0000313" key="7">
    <source>
        <dbReference type="Proteomes" id="UP000438429"/>
    </source>
</evidence>
<evidence type="ECO:0000256" key="1">
    <source>
        <dbReference type="ARBA" id="ARBA00004370"/>
    </source>
</evidence>
<protein>
    <recommendedName>
        <fullName evidence="5">G-protein coupled receptors family 1 profile domain-containing protein</fullName>
    </recommendedName>
</protein>
<dbReference type="Proteomes" id="UP000438429">
    <property type="component" value="Unassembled WGS sequence"/>
</dbReference>
<evidence type="ECO:0000313" key="6">
    <source>
        <dbReference type="EMBL" id="KAF0029479.1"/>
    </source>
</evidence>
<sequence length="119" mass="13596">MEKGLNGKFSVLRRREDFSVTRLNTTYPMDKVINACSMFNLIGCPLLLACMCVERYLAVIKPVLYLRLRKWEYRMAITAAVWAITLAFCVVTCECSQVESSEHTASSRSLIAEFRVCNE</sequence>
<evidence type="ECO:0000256" key="3">
    <source>
        <dbReference type="ARBA" id="ARBA00022989"/>
    </source>
</evidence>
<comment type="caution">
    <text evidence="6">The sequence shown here is derived from an EMBL/GenBank/DDBJ whole genome shotgun (WGS) entry which is preliminary data.</text>
</comment>
<gene>
    <name evidence="6" type="ORF">F2P81_018584</name>
</gene>
<dbReference type="EMBL" id="VEVO01000016">
    <property type="protein sequence ID" value="KAF0029479.1"/>
    <property type="molecule type" value="Genomic_DNA"/>
</dbReference>
<keyword evidence="4" id="KW-0472">Membrane</keyword>
<dbReference type="InterPro" id="IPR000276">
    <property type="entry name" value="GPCR_Rhodpsn"/>
</dbReference>
<organism evidence="6 7">
    <name type="scientific">Scophthalmus maximus</name>
    <name type="common">Turbot</name>
    <name type="synonym">Psetta maxima</name>
    <dbReference type="NCBI Taxonomy" id="52904"/>
    <lineage>
        <taxon>Eukaryota</taxon>
        <taxon>Metazoa</taxon>
        <taxon>Chordata</taxon>
        <taxon>Craniata</taxon>
        <taxon>Vertebrata</taxon>
        <taxon>Euteleostomi</taxon>
        <taxon>Actinopterygii</taxon>
        <taxon>Neopterygii</taxon>
        <taxon>Teleostei</taxon>
        <taxon>Neoteleostei</taxon>
        <taxon>Acanthomorphata</taxon>
        <taxon>Carangaria</taxon>
        <taxon>Pleuronectiformes</taxon>
        <taxon>Pleuronectoidei</taxon>
        <taxon>Scophthalmidae</taxon>
        <taxon>Scophthalmus</taxon>
    </lineage>
</organism>
<reference evidence="6 7" key="1">
    <citation type="submission" date="2019-06" db="EMBL/GenBank/DDBJ databases">
        <title>Draft genomes of female and male turbot (Scophthalmus maximus).</title>
        <authorList>
            <person name="Xu H."/>
            <person name="Xu X.-W."/>
            <person name="Shao C."/>
            <person name="Chen S."/>
        </authorList>
    </citation>
    <scope>NUCLEOTIDE SEQUENCE [LARGE SCALE GENOMIC DNA]</scope>
    <source>
        <strain evidence="6">Ysfricsl-2016a</strain>
        <tissue evidence="6">Blood</tissue>
    </source>
</reference>
<dbReference type="InterPro" id="IPR017452">
    <property type="entry name" value="GPCR_Rhodpsn_7TM"/>
</dbReference>
<dbReference type="PROSITE" id="PS50262">
    <property type="entry name" value="G_PROTEIN_RECEP_F1_2"/>
    <property type="match status" value="1"/>
</dbReference>
<evidence type="ECO:0000256" key="2">
    <source>
        <dbReference type="ARBA" id="ARBA00022692"/>
    </source>
</evidence>
<evidence type="ECO:0000256" key="4">
    <source>
        <dbReference type="ARBA" id="ARBA00023136"/>
    </source>
</evidence>
<evidence type="ECO:0000259" key="5">
    <source>
        <dbReference type="PROSITE" id="PS50262"/>
    </source>
</evidence>
<dbReference type="SUPFAM" id="SSF81321">
    <property type="entry name" value="Family A G protein-coupled receptor-like"/>
    <property type="match status" value="1"/>
</dbReference>
<dbReference type="GO" id="GO:0016020">
    <property type="term" value="C:membrane"/>
    <property type="evidence" value="ECO:0007669"/>
    <property type="project" value="UniProtKB-SubCell"/>
</dbReference>
<keyword evidence="3" id="KW-1133">Transmembrane helix</keyword>
<accession>A0A6A4SA68</accession>
<comment type="subcellular location">
    <subcellularLocation>
        <location evidence="1">Membrane</location>
    </subcellularLocation>
</comment>
<dbReference type="AlphaFoldDB" id="A0A6A4SA68"/>
<proteinExistence type="predicted"/>